<proteinExistence type="predicted"/>
<gene>
    <name evidence="1" type="ORF">LOY88_001008</name>
</gene>
<sequence length="789" mass="86086">MSLPLNTPPAATPLQPLSNPVSELPQAEVDAIIRTKRKAREPKACYPCHTRKVKCDRNLPCDGCVKRDHADLCSYERPSKKRQVVPQTLVKQEVCDGGSPAIGLGISPSGVATDPTRVTMSRDEWENVCSKLKEMEQTISSLRMGMEGVLIPPRAASEIGEGPTSHEAPSSEQEGVHASNELGNGTIHLGSRSVLAYIMGGSGTSQEAAQALNSEGSILPKLGLDNELVTYPFIDLWSSNSSTFDINAVCSALPDDDQCHRLFCCYRDIGGTLYPVIPDIDIFAADLEVFLRNRARRVSTEDTDAIDKPFGMSIDFIGLLFAVLAAGCQSSNMLGKERELTSQVYVCCSYQCLRAINFVSQPNVNAIQTLLIIGNVLSHNMNPGAAYVLLGMTLRMVISLGLQVESHKFSPAERDIRRKERWSTAWQDSHFSLSYDRPSTMAFGHPDIPYHPSSQPGNRTFFETLCRIIALTLEIVRSRMLSPQSQMGFAVIRAYKEEIKRIMADAAPHLRDSQFCSKPTEHLQRIGLKLHSSYITSELCRPVLKVPADSIDTTTAAIRKECIQALSRTVEAYVELHAANPQASRSWISMQRSISSGFLLAVLEEAKYDPHIRRLLLQLENAIAERTAADVAEKDSAPRARNPASESPSRLINGVTNIPMPTLDPSQVSTTSTVPASVAADTDTQWQKPLTKSLRALQKLNAAYSMHSRQSQSQSVATLSAMSSTPGVSISGYVTPAGSINGPNAQQVPGSARSGSLPPPTPESSGSSEWNLPNLLDRAAEYIHPPLWP</sequence>
<name>A0ACB8V357_9EURO</name>
<evidence type="ECO:0000313" key="1">
    <source>
        <dbReference type="EMBL" id="KAI2391782.1"/>
    </source>
</evidence>
<comment type="caution">
    <text evidence="1">The sequence shown here is derived from an EMBL/GenBank/DDBJ whole genome shotgun (WGS) entry which is preliminary data.</text>
</comment>
<organism evidence="1">
    <name type="scientific">Ophidiomyces ophidiicola</name>
    <dbReference type="NCBI Taxonomy" id="1387563"/>
    <lineage>
        <taxon>Eukaryota</taxon>
        <taxon>Fungi</taxon>
        <taxon>Dikarya</taxon>
        <taxon>Ascomycota</taxon>
        <taxon>Pezizomycotina</taxon>
        <taxon>Eurotiomycetes</taxon>
        <taxon>Eurotiomycetidae</taxon>
        <taxon>Onygenales</taxon>
        <taxon>Onygenaceae</taxon>
        <taxon>Ophidiomyces</taxon>
    </lineage>
</organism>
<accession>A0ACB8V357</accession>
<dbReference type="EMBL" id="JALBCA010000010">
    <property type="protein sequence ID" value="KAI2391782.1"/>
    <property type="molecule type" value="Genomic_DNA"/>
</dbReference>
<protein>
    <submittedName>
        <fullName evidence="1">Uncharacterized protein</fullName>
    </submittedName>
</protein>
<reference evidence="1" key="1">
    <citation type="journal article" date="2022" name="bioRxiv">
        <title>Population genetic analysis of Ophidiomyces ophidiicola, the causative agent of snake fungal disease, indicates recent introductions to the USA.</title>
        <authorList>
            <person name="Ladner J.T."/>
            <person name="Palmer J.M."/>
            <person name="Ettinger C.L."/>
            <person name="Stajich J.E."/>
            <person name="Farrell T.M."/>
            <person name="Glorioso B.M."/>
            <person name="Lawson B."/>
            <person name="Price S.J."/>
            <person name="Stengle A.G."/>
            <person name="Grear D.A."/>
            <person name="Lorch J.M."/>
        </authorList>
    </citation>
    <scope>NUCLEOTIDE SEQUENCE</scope>
    <source>
        <strain evidence="1">NWHC 24266-5</strain>
    </source>
</reference>